<dbReference type="Proteomes" id="UP000198873">
    <property type="component" value="Unassembled WGS sequence"/>
</dbReference>
<keyword evidence="1 2" id="KW-0238">DNA-binding</keyword>
<feature type="DNA-binding region" description="H-T-H motif" evidence="2">
    <location>
        <begin position="33"/>
        <end position="52"/>
    </location>
</feature>
<evidence type="ECO:0000256" key="1">
    <source>
        <dbReference type="ARBA" id="ARBA00023125"/>
    </source>
</evidence>
<dbReference type="RefSeq" id="WP_019435656.1">
    <property type="nucleotide sequence ID" value="NZ_FPAB01000005.1"/>
</dbReference>
<name>A0A1I6U2W4_9ACTN</name>
<keyword evidence="5" id="KW-1185">Reference proteome</keyword>
<dbReference type="PANTHER" id="PTHR30055:SF226">
    <property type="entry name" value="HTH-TYPE TRANSCRIPTIONAL REGULATOR PKSA"/>
    <property type="match status" value="1"/>
</dbReference>
<evidence type="ECO:0000313" key="5">
    <source>
        <dbReference type="Proteomes" id="UP000198873"/>
    </source>
</evidence>
<evidence type="ECO:0000313" key="4">
    <source>
        <dbReference type="EMBL" id="SFS95761.1"/>
    </source>
</evidence>
<evidence type="ECO:0000256" key="2">
    <source>
        <dbReference type="PROSITE-ProRule" id="PRU00335"/>
    </source>
</evidence>
<feature type="domain" description="HTH tetR-type" evidence="3">
    <location>
        <begin position="10"/>
        <end position="70"/>
    </location>
</feature>
<reference evidence="5" key="1">
    <citation type="submission" date="2016-10" db="EMBL/GenBank/DDBJ databases">
        <authorList>
            <person name="Varghese N."/>
            <person name="Submissions S."/>
        </authorList>
    </citation>
    <scope>NUCLEOTIDE SEQUENCE [LARGE SCALE GENOMIC DNA]</scope>
    <source>
        <strain evidence="5">CGMCC 4.7047</strain>
    </source>
</reference>
<dbReference type="PROSITE" id="PS50977">
    <property type="entry name" value="HTH_TETR_2"/>
    <property type="match status" value="1"/>
</dbReference>
<dbReference type="Gene3D" id="1.10.357.10">
    <property type="entry name" value="Tetracycline Repressor, domain 2"/>
    <property type="match status" value="1"/>
</dbReference>
<gene>
    <name evidence="4" type="ORF">SAMN05444716_105225</name>
</gene>
<dbReference type="PROSITE" id="PS01081">
    <property type="entry name" value="HTH_TETR_1"/>
    <property type="match status" value="1"/>
</dbReference>
<dbReference type="AlphaFoldDB" id="A0A1I6U2W4"/>
<organism evidence="4 5">
    <name type="scientific">Streptomyces harbinensis</name>
    <dbReference type="NCBI Taxonomy" id="1176198"/>
    <lineage>
        <taxon>Bacteria</taxon>
        <taxon>Bacillati</taxon>
        <taxon>Actinomycetota</taxon>
        <taxon>Actinomycetes</taxon>
        <taxon>Kitasatosporales</taxon>
        <taxon>Streptomycetaceae</taxon>
        <taxon>Streptomyces</taxon>
    </lineage>
</organism>
<accession>A0A1I6U2W4</accession>
<dbReference type="InterPro" id="IPR001647">
    <property type="entry name" value="HTH_TetR"/>
</dbReference>
<dbReference type="PANTHER" id="PTHR30055">
    <property type="entry name" value="HTH-TYPE TRANSCRIPTIONAL REGULATOR RUTR"/>
    <property type="match status" value="1"/>
</dbReference>
<sequence>MAGAGRRSGQDTKARIQEVALALFTERGYESTSMREIAERLHITKAALYYHFKNKEDIVVSLFGRQMAAVDDLIDWAAGQPPGPDLRREVVERWIALSTELGVRMFRFAMTNQHVLRELKPRREGAFERFQVLLDVITDPDAPVAEQLRTRMALLSVQMCLMAGRGLDVTDEELTGAARELSLELLGPPAGAGTGG</sequence>
<dbReference type="InterPro" id="IPR023772">
    <property type="entry name" value="DNA-bd_HTH_TetR-type_CS"/>
</dbReference>
<dbReference type="EMBL" id="FPAB01000005">
    <property type="protein sequence ID" value="SFS95761.1"/>
    <property type="molecule type" value="Genomic_DNA"/>
</dbReference>
<dbReference type="InterPro" id="IPR009057">
    <property type="entry name" value="Homeodomain-like_sf"/>
</dbReference>
<evidence type="ECO:0000259" key="3">
    <source>
        <dbReference type="PROSITE" id="PS50977"/>
    </source>
</evidence>
<dbReference type="SUPFAM" id="SSF46689">
    <property type="entry name" value="Homeodomain-like"/>
    <property type="match status" value="1"/>
</dbReference>
<dbReference type="GO" id="GO:0003700">
    <property type="term" value="F:DNA-binding transcription factor activity"/>
    <property type="evidence" value="ECO:0007669"/>
    <property type="project" value="TreeGrafter"/>
</dbReference>
<dbReference type="STRING" id="1176198.SAMN05444716_105225"/>
<dbReference type="PRINTS" id="PR00455">
    <property type="entry name" value="HTHTETR"/>
</dbReference>
<dbReference type="Pfam" id="PF00440">
    <property type="entry name" value="TetR_N"/>
    <property type="match status" value="1"/>
</dbReference>
<dbReference type="InterPro" id="IPR050109">
    <property type="entry name" value="HTH-type_TetR-like_transc_reg"/>
</dbReference>
<protein>
    <submittedName>
        <fullName evidence="4">DNA-binding transcriptional regulator, AcrR family</fullName>
    </submittedName>
</protein>
<proteinExistence type="predicted"/>
<dbReference type="GO" id="GO:0000976">
    <property type="term" value="F:transcription cis-regulatory region binding"/>
    <property type="evidence" value="ECO:0007669"/>
    <property type="project" value="TreeGrafter"/>
</dbReference>